<proteinExistence type="predicted"/>
<organism evidence="1">
    <name type="scientific">mine drainage metagenome</name>
    <dbReference type="NCBI Taxonomy" id="410659"/>
    <lineage>
        <taxon>unclassified sequences</taxon>
        <taxon>metagenomes</taxon>
        <taxon>ecological metagenomes</taxon>
    </lineage>
</organism>
<sequence length="90" mass="10086">MSAIKIQLDSAEFAAVSRYARELNVKPEDVAYAALNRLMLASENKEAREDILDTKAWRGDNLPLWSDSAGSIHAYESMPDEEPAPHRRQG</sequence>
<protein>
    <submittedName>
        <fullName evidence="1">Uncharacterized protein</fullName>
    </submittedName>
</protein>
<reference evidence="1" key="1">
    <citation type="submission" date="2016-10" db="EMBL/GenBank/DDBJ databases">
        <title>Sequence of Gallionella enrichment culture.</title>
        <authorList>
            <person name="Poehlein A."/>
            <person name="Muehling M."/>
            <person name="Daniel R."/>
        </authorList>
    </citation>
    <scope>NUCLEOTIDE SEQUENCE</scope>
</reference>
<accession>A0A1J5SIC2</accession>
<dbReference type="AlphaFoldDB" id="A0A1J5SIC2"/>
<dbReference type="EMBL" id="MLJW01000033">
    <property type="protein sequence ID" value="OIR08170.1"/>
    <property type="molecule type" value="Genomic_DNA"/>
</dbReference>
<evidence type="ECO:0000313" key="1">
    <source>
        <dbReference type="EMBL" id="OIR08170.1"/>
    </source>
</evidence>
<gene>
    <name evidence="1" type="ORF">GALL_96710</name>
</gene>
<name>A0A1J5SIC2_9ZZZZ</name>
<comment type="caution">
    <text evidence="1">The sequence shown here is derived from an EMBL/GenBank/DDBJ whole genome shotgun (WGS) entry which is preliminary data.</text>
</comment>